<protein>
    <submittedName>
        <fullName evidence="1">Uncharacterized protein</fullName>
    </submittedName>
</protein>
<dbReference type="EMBL" id="JGEU01000043">
    <property type="protein sequence ID" value="EYB08356.1"/>
    <property type="molecule type" value="Genomic_DNA"/>
</dbReference>
<dbReference type="AlphaFoldDB" id="A0AB73AGS2"/>
<dbReference type="Proteomes" id="UP000021175">
    <property type="component" value="Unassembled WGS sequence"/>
</dbReference>
<organism evidence="1 2">
    <name type="scientific">Bacteroides fragilis str. 3783N1-6</name>
    <dbReference type="NCBI Taxonomy" id="1339310"/>
    <lineage>
        <taxon>Bacteria</taxon>
        <taxon>Pseudomonadati</taxon>
        <taxon>Bacteroidota</taxon>
        <taxon>Bacteroidia</taxon>
        <taxon>Bacteroidales</taxon>
        <taxon>Bacteroidaceae</taxon>
        <taxon>Bacteroides</taxon>
    </lineage>
</organism>
<proteinExistence type="predicted"/>
<gene>
    <name evidence="1" type="ORF">M119_3586</name>
</gene>
<evidence type="ECO:0000313" key="2">
    <source>
        <dbReference type="Proteomes" id="UP000021175"/>
    </source>
</evidence>
<accession>A0AB73AGS2</accession>
<sequence>MRFNKGYHLPANVGIKVRNRSLSDINSIKLITKSHKKMKMYPVFCALIAYL</sequence>
<reference evidence="1 2" key="1">
    <citation type="submission" date="2014-02" db="EMBL/GenBank/DDBJ databases">
        <authorList>
            <person name="Sears C."/>
            <person name="Carroll K."/>
            <person name="Sack B.R."/>
            <person name="Qadri F."/>
            <person name="Myers L.L."/>
            <person name="Chung G.-T."/>
            <person name="Escheverria P."/>
            <person name="Fraser C.M."/>
            <person name="Sadzewicz L."/>
            <person name="Shefchek K.A."/>
            <person name="Tallon L."/>
            <person name="Das S.P."/>
            <person name="Daugherty S."/>
            <person name="Mongodin E.F."/>
        </authorList>
    </citation>
    <scope>NUCLEOTIDE SEQUENCE [LARGE SCALE GENOMIC DNA]</scope>
    <source>
        <strain evidence="1 2">3783N1-6</strain>
    </source>
</reference>
<name>A0AB73AGS2_BACFG</name>
<comment type="caution">
    <text evidence="1">The sequence shown here is derived from an EMBL/GenBank/DDBJ whole genome shotgun (WGS) entry which is preliminary data.</text>
</comment>
<evidence type="ECO:0000313" key="1">
    <source>
        <dbReference type="EMBL" id="EYB08356.1"/>
    </source>
</evidence>